<sequence length="109" mass="12234">MFSFSPIAKQCKKKWRDGESQLPITAISPARKTILMQKWRLRYAGLKTGIFHICPRHAGLKTGTPPRPPLRCLLLETARSPAMEEAGKDACDPGMLRHIPLFFAAYARA</sequence>
<proteinExistence type="predicted"/>
<gene>
    <name evidence="1" type="ORF">GCM10007874_70330</name>
</gene>
<organism evidence="1 2">
    <name type="scientific">Labrys miyagiensis</name>
    <dbReference type="NCBI Taxonomy" id="346912"/>
    <lineage>
        <taxon>Bacteria</taxon>
        <taxon>Pseudomonadati</taxon>
        <taxon>Pseudomonadota</taxon>
        <taxon>Alphaproteobacteria</taxon>
        <taxon>Hyphomicrobiales</taxon>
        <taxon>Xanthobacteraceae</taxon>
        <taxon>Labrys</taxon>
    </lineage>
</organism>
<reference evidence="2" key="1">
    <citation type="journal article" date="2019" name="Int. J. Syst. Evol. Microbiol.">
        <title>The Global Catalogue of Microorganisms (GCM) 10K type strain sequencing project: providing services to taxonomists for standard genome sequencing and annotation.</title>
        <authorList>
            <consortium name="The Broad Institute Genomics Platform"/>
            <consortium name="The Broad Institute Genome Sequencing Center for Infectious Disease"/>
            <person name="Wu L."/>
            <person name="Ma J."/>
        </authorList>
    </citation>
    <scope>NUCLEOTIDE SEQUENCE [LARGE SCALE GENOMIC DNA]</scope>
    <source>
        <strain evidence="2">NBRC 101365</strain>
    </source>
</reference>
<evidence type="ECO:0000313" key="2">
    <source>
        <dbReference type="Proteomes" id="UP001156882"/>
    </source>
</evidence>
<comment type="caution">
    <text evidence="1">The sequence shown here is derived from an EMBL/GenBank/DDBJ whole genome shotgun (WGS) entry which is preliminary data.</text>
</comment>
<keyword evidence="2" id="KW-1185">Reference proteome</keyword>
<dbReference type="EMBL" id="BSPC01000093">
    <property type="protein sequence ID" value="GLS24012.1"/>
    <property type="molecule type" value="Genomic_DNA"/>
</dbReference>
<protein>
    <submittedName>
        <fullName evidence="1">Uncharacterized protein</fullName>
    </submittedName>
</protein>
<accession>A0ABQ6D0D3</accession>
<evidence type="ECO:0000313" key="1">
    <source>
        <dbReference type="EMBL" id="GLS24012.1"/>
    </source>
</evidence>
<dbReference type="Proteomes" id="UP001156882">
    <property type="component" value="Unassembled WGS sequence"/>
</dbReference>
<name>A0ABQ6D0D3_9HYPH</name>